<dbReference type="RefSeq" id="WP_071656758.1">
    <property type="nucleotide sequence ID" value="NZ_MLCF01000058.1"/>
</dbReference>
<organism evidence="1 2">
    <name type="scientific">Mangrovactinospora gilvigrisea</name>
    <dbReference type="NCBI Taxonomy" id="1428644"/>
    <lineage>
        <taxon>Bacteria</taxon>
        <taxon>Bacillati</taxon>
        <taxon>Actinomycetota</taxon>
        <taxon>Actinomycetes</taxon>
        <taxon>Kitasatosporales</taxon>
        <taxon>Streptomycetaceae</taxon>
        <taxon>Mangrovactinospora</taxon>
    </lineage>
</organism>
<evidence type="ECO:0000313" key="1">
    <source>
        <dbReference type="EMBL" id="OIV37267.1"/>
    </source>
</evidence>
<dbReference type="Proteomes" id="UP000243342">
    <property type="component" value="Unassembled WGS sequence"/>
</dbReference>
<reference evidence="1 2" key="1">
    <citation type="submission" date="2016-10" db="EMBL/GenBank/DDBJ databases">
        <title>Genome sequence of Streptomyces gilvigriseus MUSC 26.</title>
        <authorList>
            <person name="Lee L.-H."/>
            <person name="Ser H.-L."/>
        </authorList>
    </citation>
    <scope>NUCLEOTIDE SEQUENCE [LARGE SCALE GENOMIC DNA]</scope>
    <source>
        <strain evidence="1 2">MUSC 26</strain>
    </source>
</reference>
<evidence type="ECO:0000313" key="2">
    <source>
        <dbReference type="Proteomes" id="UP000243342"/>
    </source>
</evidence>
<comment type="caution">
    <text evidence="1">The sequence shown here is derived from an EMBL/GenBank/DDBJ whole genome shotgun (WGS) entry which is preliminary data.</text>
</comment>
<gene>
    <name evidence="1" type="ORF">BIV57_11835</name>
</gene>
<keyword evidence="2" id="KW-1185">Reference proteome</keyword>
<name>A0A1J7BF08_9ACTN</name>
<sequence>MNGNARIAQLGQELEQVRARVNELSIGDLDGLSGGELREKLRQADLAVHALRSGSPTELMIQVAELAVLDVSDAARDYDPLLMSEVYETIDGFE</sequence>
<protein>
    <submittedName>
        <fullName evidence="1">Uncharacterized protein</fullName>
    </submittedName>
</protein>
<dbReference type="AlphaFoldDB" id="A0A1J7BF08"/>
<proteinExistence type="predicted"/>
<accession>A0A1J7BF08</accession>
<dbReference type="EMBL" id="MLCF01000058">
    <property type="protein sequence ID" value="OIV37267.1"/>
    <property type="molecule type" value="Genomic_DNA"/>
</dbReference>